<feature type="compositionally biased region" description="Basic and acidic residues" evidence="1">
    <location>
        <begin position="38"/>
        <end position="51"/>
    </location>
</feature>
<reference evidence="2" key="1">
    <citation type="submission" date="2021-05" db="EMBL/GenBank/DDBJ databases">
        <authorList>
            <person name="Alioto T."/>
            <person name="Alioto T."/>
            <person name="Gomez Garrido J."/>
        </authorList>
    </citation>
    <scope>NUCLEOTIDE SEQUENCE</scope>
</reference>
<protein>
    <submittedName>
        <fullName evidence="2">(northern house mosquito) hypothetical protein</fullName>
    </submittedName>
</protein>
<evidence type="ECO:0000313" key="2">
    <source>
        <dbReference type="EMBL" id="CAG6510242.1"/>
    </source>
</evidence>
<feature type="region of interest" description="Disordered" evidence="1">
    <location>
        <begin position="1"/>
        <end position="173"/>
    </location>
</feature>
<dbReference type="EMBL" id="HBUE01266543">
    <property type="protein sequence ID" value="CAG6561646.1"/>
    <property type="molecule type" value="Transcribed_RNA"/>
</dbReference>
<feature type="compositionally biased region" description="Basic and acidic residues" evidence="1">
    <location>
        <begin position="163"/>
        <end position="173"/>
    </location>
</feature>
<organism evidence="2">
    <name type="scientific">Culex pipiens</name>
    <name type="common">House mosquito</name>
    <dbReference type="NCBI Taxonomy" id="7175"/>
    <lineage>
        <taxon>Eukaryota</taxon>
        <taxon>Metazoa</taxon>
        <taxon>Ecdysozoa</taxon>
        <taxon>Arthropoda</taxon>
        <taxon>Hexapoda</taxon>
        <taxon>Insecta</taxon>
        <taxon>Pterygota</taxon>
        <taxon>Neoptera</taxon>
        <taxon>Endopterygota</taxon>
        <taxon>Diptera</taxon>
        <taxon>Nematocera</taxon>
        <taxon>Culicoidea</taxon>
        <taxon>Culicidae</taxon>
        <taxon>Culicinae</taxon>
        <taxon>Culicini</taxon>
        <taxon>Culex</taxon>
        <taxon>Culex</taxon>
    </lineage>
</organism>
<dbReference type="EMBL" id="HBUE01161352">
    <property type="protein sequence ID" value="CAG6510242.1"/>
    <property type="molecule type" value="Transcribed_RNA"/>
</dbReference>
<feature type="compositionally biased region" description="Basic and acidic residues" evidence="1">
    <location>
        <begin position="114"/>
        <end position="146"/>
    </location>
</feature>
<name>A0A8D8DD95_CULPI</name>
<sequence>MPQLVRPDQGARLGRGQRSQVEAAAEADARVGRLPGADNHRGADAVGRDGRVVQPGEANRQISGIGRNPAAHFGGDQGRGEGGAVPRAVHLPARERVPLSLRGELRGGQPAADQGRRRLEDLLRGEPGGDRGRVRDAVRHREHLPSDDALPLPLDQVPVRGRAGRDEYLTSEH</sequence>
<accession>A0A8D8DD95</accession>
<proteinExistence type="predicted"/>
<evidence type="ECO:0000256" key="1">
    <source>
        <dbReference type="SAM" id="MobiDB-lite"/>
    </source>
</evidence>
<dbReference type="AlphaFoldDB" id="A0A8D8DD95"/>